<dbReference type="RefSeq" id="WP_139126898.1">
    <property type="nucleotide sequence ID" value="NZ_CP101180.1"/>
</dbReference>
<gene>
    <name evidence="2" type="ORF">NL394_18130</name>
</gene>
<accession>A0AAX3EH31</accession>
<reference evidence="2" key="1">
    <citation type="submission" date="2022-07" db="EMBL/GenBank/DDBJ databases">
        <authorList>
            <person name="Wu T."/>
        </authorList>
    </citation>
    <scope>NUCLEOTIDE SEQUENCE</scope>
    <source>
        <strain evidence="2">SD-1</strain>
    </source>
</reference>
<keyword evidence="3" id="KW-1185">Reference proteome</keyword>
<name>A0AAX3EH31_PAEUR</name>
<proteinExistence type="predicted"/>
<dbReference type="AlphaFoldDB" id="A0AAX3EH31"/>
<dbReference type="EMBL" id="CP101185">
    <property type="protein sequence ID" value="UYV96943.1"/>
    <property type="molecule type" value="Genomic_DNA"/>
</dbReference>
<sequence length="149" mass="17550">MPRVTQREQYNRHLFLRTAWTDPSKQTCLAVLSATEQWKIHTFYRPSEELTLKQFRNHLHIIQRDHPQLRHVSGKLYRRIEHAVAQHTQRQTKQQASAEGRKQNKVPARRGGPVVVYGVVRPKPDLNKLLKALVEMAREEQDEDNKSRS</sequence>
<evidence type="ECO:0000313" key="2">
    <source>
        <dbReference type="EMBL" id="UYV96943.1"/>
    </source>
</evidence>
<feature type="region of interest" description="Disordered" evidence="1">
    <location>
        <begin position="84"/>
        <end position="112"/>
    </location>
</feature>
<dbReference type="Proteomes" id="UP001163293">
    <property type="component" value="Chromosome"/>
</dbReference>
<organism evidence="2 3">
    <name type="scientific">Paenarthrobacter ureafaciens</name>
    <dbReference type="NCBI Taxonomy" id="37931"/>
    <lineage>
        <taxon>Bacteria</taxon>
        <taxon>Bacillati</taxon>
        <taxon>Actinomycetota</taxon>
        <taxon>Actinomycetes</taxon>
        <taxon>Micrococcales</taxon>
        <taxon>Micrococcaceae</taxon>
        <taxon>Paenarthrobacter</taxon>
    </lineage>
</organism>
<protein>
    <submittedName>
        <fullName evidence="2">Uncharacterized protein</fullName>
    </submittedName>
</protein>
<evidence type="ECO:0000256" key="1">
    <source>
        <dbReference type="SAM" id="MobiDB-lite"/>
    </source>
</evidence>
<evidence type="ECO:0000313" key="3">
    <source>
        <dbReference type="Proteomes" id="UP001163293"/>
    </source>
</evidence>
<feature type="compositionally biased region" description="Polar residues" evidence="1">
    <location>
        <begin position="86"/>
        <end position="97"/>
    </location>
</feature>